<name>A0A2P2JM57_RHIMU</name>
<dbReference type="EMBL" id="GGEC01014073">
    <property type="protein sequence ID" value="MBW94556.1"/>
    <property type="molecule type" value="Transcribed_RNA"/>
</dbReference>
<evidence type="ECO:0000313" key="1">
    <source>
        <dbReference type="EMBL" id="MBW94556.1"/>
    </source>
</evidence>
<protein>
    <submittedName>
        <fullName evidence="1">Uncharacterized protein</fullName>
    </submittedName>
</protein>
<proteinExistence type="predicted"/>
<dbReference type="AlphaFoldDB" id="A0A2P2JM57"/>
<reference evidence="1" key="1">
    <citation type="submission" date="2018-02" db="EMBL/GenBank/DDBJ databases">
        <title>Rhizophora mucronata_Transcriptome.</title>
        <authorList>
            <person name="Meera S.P."/>
            <person name="Sreeshan A."/>
            <person name="Augustine A."/>
        </authorList>
    </citation>
    <scope>NUCLEOTIDE SEQUENCE</scope>
    <source>
        <tissue evidence="1">Leaf</tissue>
    </source>
</reference>
<organism evidence="1">
    <name type="scientific">Rhizophora mucronata</name>
    <name type="common">Asiatic mangrove</name>
    <dbReference type="NCBI Taxonomy" id="61149"/>
    <lineage>
        <taxon>Eukaryota</taxon>
        <taxon>Viridiplantae</taxon>
        <taxon>Streptophyta</taxon>
        <taxon>Embryophyta</taxon>
        <taxon>Tracheophyta</taxon>
        <taxon>Spermatophyta</taxon>
        <taxon>Magnoliopsida</taxon>
        <taxon>eudicotyledons</taxon>
        <taxon>Gunneridae</taxon>
        <taxon>Pentapetalae</taxon>
        <taxon>rosids</taxon>
        <taxon>fabids</taxon>
        <taxon>Malpighiales</taxon>
        <taxon>Rhizophoraceae</taxon>
        <taxon>Rhizophora</taxon>
    </lineage>
</organism>
<accession>A0A2P2JM57</accession>
<sequence length="51" mass="5735">MSEFGQLHLDLWILHCKLCSLPNALKGFSTMLPAFVPRNVPFVSFRNSSPS</sequence>